<protein>
    <recommendedName>
        <fullName evidence="4">Myb/SANT-like domain-containing protein</fullName>
    </recommendedName>
</protein>
<comment type="caution">
    <text evidence="2">The sequence shown here is derived from an EMBL/GenBank/DDBJ whole genome shotgun (WGS) entry which is preliminary data.</text>
</comment>
<dbReference type="AlphaFoldDB" id="A0A8X8W326"/>
<accession>A0A8X8W326</accession>
<name>A0A8X8W326_SALSN</name>
<dbReference type="EMBL" id="PNBA02000021">
    <property type="protein sequence ID" value="KAG6387262.1"/>
    <property type="molecule type" value="Genomic_DNA"/>
</dbReference>
<evidence type="ECO:0000313" key="2">
    <source>
        <dbReference type="EMBL" id="KAG6387262.1"/>
    </source>
</evidence>
<evidence type="ECO:0000313" key="3">
    <source>
        <dbReference type="Proteomes" id="UP000298416"/>
    </source>
</evidence>
<gene>
    <name evidence="2" type="ORF">SASPL_152449</name>
</gene>
<evidence type="ECO:0008006" key="4">
    <source>
        <dbReference type="Google" id="ProtNLM"/>
    </source>
</evidence>
<keyword evidence="1" id="KW-0812">Transmembrane</keyword>
<keyword evidence="1" id="KW-0472">Membrane</keyword>
<dbReference type="Proteomes" id="UP000298416">
    <property type="component" value="Unassembled WGS sequence"/>
</dbReference>
<organism evidence="2">
    <name type="scientific">Salvia splendens</name>
    <name type="common">Scarlet sage</name>
    <dbReference type="NCBI Taxonomy" id="180675"/>
    <lineage>
        <taxon>Eukaryota</taxon>
        <taxon>Viridiplantae</taxon>
        <taxon>Streptophyta</taxon>
        <taxon>Embryophyta</taxon>
        <taxon>Tracheophyta</taxon>
        <taxon>Spermatophyta</taxon>
        <taxon>Magnoliopsida</taxon>
        <taxon>eudicotyledons</taxon>
        <taxon>Gunneridae</taxon>
        <taxon>Pentapetalae</taxon>
        <taxon>asterids</taxon>
        <taxon>lamiids</taxon>
        <taxon>Lamiales</taxon>
        <taxon>Lamiaceae</taxon>
        <taxon>Nepetoideae</taxon>
        <taxon>Mentheae</taxon>
        <taxon>Salviinae</taxon>
        <taxon>Salvia</taxon>
        <taxon>Salvia subgen. Calosphace</taxon>
        <taxon>core Calosphace</taxon>
    </lineage>
</organism>
<keyword evidence="1" id="KW-1133">Transmembrane helix</keyword>
<evidence type="ECO:0000256" key="1">
    <source>
        <dbReference type="SAM" id="Phobius"/>
    </source>
</evidence>
<feature type="transmembrane region" description="Helical" evidence="1">
    <location>
        <begin position="169"/>
        <end position="195"/>
    </location>
</feature>
<reference evidence="2" key="2">
    <citation type="submission" date="2020-08" db="EMBL/GenBank/DDBJ databases">
        <title>Plant Genome Project.</title>
        <authorList>
            <person name="Zhang R.-G."/>
        </authorList>
    </citation>
    <scope>NUCLEOTIDE SEQUENCE</scope>
    <source>
        <strain evidence="2">Huo1</strain>
        <tissue evidence="2">Leaf</tissue>
    </source>
</reference>
<sequence length="544" mass="60518">MTCVWVSFSSLGGAGHLLSITGTTTFALVIDDHVVVSGQRLSALSNEIFSTGGSVLKTSHPSFVGCGLLGLEIGEATSALPTALMVFSVVLLRLHQRLGILDGFLLLTVKFISSPEELFSSLVPLLLGQTIRREKFLNLLDFSGFLNGLSSLFPSLQQRRPFWCHGGKCFPYVFFALLFCSLMFQVMTYNVYFYVQVIMSQYTTIVGDGNVGGSALGGNPEKPHRKFKKGDRARRMWIPREEEILARLWLNWWLWDGNQTTVSAQVISKSVKTACQEFPTTDLKGTPHIVSKITSWKPSYNSLRSILERIGVGFNVNDDYKIDIDDEQWKHAVQLDPKAKFMHCKSWPLWETWKLIFGKDRATGSGAETVSHAAIQVRSALGGGSQCDKSDSHAPYEEAPLMDSNVHDEDHLVDSHIPDYSDKQTSVAKSGGVKRKATTSDALLIDFLANLHAETNTRLELISSRIVYEFDLGRARQAVFDQLGDVEGYPRPKGFSDVVLVACPKARSWGDINEVNAWVCSGFHVSRWIIFVKKFATDAGFEKK</sequence>
<dbReference type="PANTHER" id="PTHR46250">
    <property type="entry name" value="MYB/SANT-LIKE DNA-BINDING DOMAIN PROTEIN-RELATED"/>
    <property type="match status" value="1"/>
</dbReference>
<keyword evidence="3" id="KW-1185">Reference proteome</keyword>
<dbReference type="PANTHER" id="PTHR46250:SF15">
    <property type="entry name" value="OS01G0523800 PROTEIN"/>
    <property type="match status" value="1"/>
</dbReference>
<proteinExistence type="predicted"/>
<reference evidence="2" key="1">
    <citation type="submission" date="2018-01" db="EMBL/GenBank/DDBJ databases">
        <authorList>
            <person name="Mao J.F."/>
        </authorList>
    </citation>
    <scope>NUCLEOTIDE SEQUENCE</scope>
    <source>
        <strain evidence="2">Huo1</strain>
        <tissue evidence="2">Leaf</tissue>
    </source>
</reference>